<dbReference type="InterPro" id="IPR011008">
    <property type="entry name" value="Dimeric_a/b-barrel"/>
</dbReference>
<feature type="coiled-coil region" evidence="1">
    <location>
        <begin position="713"/>
        <end position="747"/>
    </location>
</feature>
<dbReference type="EMBL" id="NAJM01000015">
    <property type="protein sequence ID" value="RVX71796.1"/>
    <property type="molecule type" value="Genomic_DNA"/>
</dbReference>
<dbReference type="SUPFAM" id="SSF54909">
    <property type="entry name" value="Dimeric alpha+beta barrel"/>
    <property type="match status" value="1"/>
</dbReference>
<evidence type="ECO:0000313" key="3">
    <source>
        <dbReference type="Proteomes" id="UP000288859"/>
    </source>
</evidence>
<dbReference type="Proteomes" id="UP000288859">
    <property type="component" value="Unassembled WGS sequence"/>
</dbReference>
<evidence type="ECO:0000256" key="1">
    <source>
        <dbReference type="SAM" id="Coils"/>
    </source>
</evidence>
<protein>
    <submittedName>
        <fullName evidence="2">Uncharacterized protein</fullName>
    </submittedName>
</protein>
<feature type="coiled-coil region" evidence="1">
    <location>
        <begin position="787"/>
        <end position="860"/>
    </location>
</feature>
<keyword evidence="1" id="KW-0175">Coiled coil</keyword>
<name>A0A438N887_EXOME</name>
<evidence type="ECO:0000313" key="2">
    <source>
        <dbReference type="EMBL" id="RVX71796.1"/>
    </source>
</evidence>
<accession>A0A438N887</accession>
<dbReference type="VEuPathDB" id="FungiDB:PV10_08797"/>
<comment type="caution">
    <text evidence="2">The sequence shown here is derived from an EMBL/GenBank/DDBJ whole genome shotgun (WGS) entry which is preliminary data.</text>
</comment>
<sequence length="974" mass="110976">MSSPPIPLSSSLTSSGIVLSVKVWIPVEKHEEFFHLMRPVYDAVVAEPECRFFVITKNPQEPEAISWFEGWTKDVDWLMNVQLQKEYYQPYLSTTEIMATPPECLTDLTQELESIITSKVQVPLKPLLNILNKDCRQTLLATWVTSKQCQIKPLIYTLVRQYHDHDLVLPILRKLSKNPQIAVELSTAQDKYRLSIIQNVALQDPVDDLSDSSTSWQSRDATQPLSQPSLADAQLEVLSATLPYQKYAPVELANLVTGILGNKAGCRASIWNRAVKLVLESQPLEILSNTDEKALQKAYANWKVQMQSRDNYEAMTSIHIASSLARFWAQPNQSHLFHAHQHHPRPSLPPILEAWIALAHEFFVLPKGPSTAKATFLRTLKAVVDFSSYSSSEHAEMVAMGRQVMASLDQPSLCEWNKDSGAAAVKLSQKMLEVSIPPLMQINAFCVLTSAFESASQAERWQIFATVEPILLSLLRQEDFICPSEVSEPKEFLSQMMAMMQAAEGDGYGKARLSSLFGKLIPVIFDLANPSLINLQKSIGTEWALLFMSALASHTSKQPSGYLGRLFCTVIRDIGFPEWWAVNNSTPGRPKNCTDLQICPHIIESRRQRLCIRVSRTFNDLVGYSNFEERADVEAQLQLDQATPERSWNICQWQPSTVKSLPVGNITPLANIPKSLSQELRAACAEIQAAAMLHVEERCHILRERCENIEKPLTAERTKVAELEHALDNVRTEFDSLQDVHQHLRSEFSRAREHRAYQKRRAIGFAGIASTLRREQEKQQVQHSHEVQALEQGRREDTGRIARLEAEVEDAHEENEAQELARRGEKLLEEEMRERLEESIIELEEQVAWQKEEMVTQEREMTAKYHSELAAKMEGQEKELMATYHSELTARMEEQGRILQDRFQDCEQRHAQEMSFREEEIRRQAAQLKSLEERCQKSEAHVKDLEEQAEKMSQYLAAANGREKRLLDILQPQG</sequence>
<dbReference type="OrthoDB" id="4126315at2759"/>
<dbReference type="Gene3D" id="3.30.70.100">
    <property type="match status" value="1"/>
</dbReference>
<feature type="coiled-coil region" evidence="1">
    <location>
        <begin position="914"/>
        <end position="962"/>
    </location>
</feature>
<reference evidence="2 3" key="1">
    <citation type="submission" date="2017-03" db="EMBL/GenBank/DDBJ databases">
        <title>Genomes of endolithic fungi from Antarctica.</title>
        <authorList>
            <person name="Coleine C."/>
            <person name="Masonjones S."/>
            <person name="Stajich J.E."/>
        </authorList>
    </citation>
    <scope>NUCLEOTIDE SEQUENCE [LARGE SCALE GENOMIC DNA]</scope>
    <source>
        <strain evidence="2 3">CCFEE 6314</strain>
    </source>
</reference>
<organism evidence="2 3">
    <name type="scientific">Exophiala mesophila</name>
    <name type="common">Black yeast-like fungus</name>
    <dbReference type="NCBI Taxonomy" id="212818"/>
    <lineage>
        <taxon>Eukaryota</taxon>
        <taxon>Fungi</taxon>
        <taxon>Dikarya</taxon>
        <taxon>Ascomycota</taxon>
        <taxon>Pezizomycotina</taxon>
        <taxon>Eurotiomycetes</taxon>
        <taxon>Chaetothyriomycetidae</taxon>
        <taxon>Chaetothyriales</taxon>
        <taxon>Herpotrichiellaceae</taxon>
        <taxon>Exophiala</taxon>
    </lineage>
</organism>
<proteinExistence type="predicted"/>
<gene>
    <name evidence="2" type="ORF">B0A52_04195</name>
</gene>
<dbReference type="AlphaFoldDB" id="A0A438N887"/>